<accession>A0A0E9WSD7</accession>
<dbReference type="AlphaFoldDB" id="A0A0E9WSD7"/>
<proteinExistence type="predicted"/>
<organism evidence="1">
    <name type="scientific">Anguilla anguilla</name>
    <name type="common">European freshwater eel</name>
    <name type="synonym">Muraena anguilla</name>
    <dbReference type="NCBI Taxonomy" id="7936"/>
    <lineage>
        <taxon>Eukaryota</taxon>
        <taxon>Metazoa</taxon>
        <taxon>Chordata</taxon>
        <taxon>Craniata</taxon>
        <taxon>Vertebrata</taxon>
        <taxon>Euteleostomi</taxon>
        <taxon>Actinopterygii</taxon>
        <taxon>Neopterygii</taxon>
        <taxon>Teleostei</taxon>
        <taxon>Anguilliformes</taxon>
        <taxon>Anguillidae</taxon>
        <taxon>Anguilla</taxon>
    </lineage>
</organism>
<sequence>MVITESFNCPMCLWAFFPQSEVRPRLLLLHGDLLKMLLQRRIYSLRVRKYIADSYMINYTTNC</sequence>
<reference evidence="1" key="1">
    <citation type="submission" date="2014-11" db="EMBL/GenBank/DDBJ databases">
        <authorList>
            <person name="Amaro Gonzalez C."/>
        </authorList>
    </citation>
    <scope>NUCLEOTIDE SEQUENCE</scope>
</reference>
<evidence type="ECO:0000313" key="1">
    <source>
        <dbReference type="EMBL" id="JAH93334.1"/>
    </source>
</evidence>
<name>A0A0E9WSD7_ANGAN</name>
<reference evidence="1" key="2">
    <citation type="journal article" date="2015" name="Fish Shellfish Immunol.">
        <title>Early steps in the European eel (Anguilla anguilla)-Vibrio vulnificus interaction in the gills: Role of the RtxA13 toxin.</title>
        <authorList>
            <person name="Callol A."/>
            <person name="Pajuelo D."/>
            <person name="Ebbesson L."/>
            <person name="Teles M."/>
            <person name="MacKenzie S."/>
            <person name="Amaro C."/>
        </authorList>
    </citation>
    <scope>NUCLEOTIDE SEQUENCE</scope>
</reference>
<protein>
    <submittedName>
        <fullName evidence="1">Uncharacterized protein</fullName>
    </submittedName>
</protein>
<dbReference type="EMBL" id="GBXM01015243">
    <property type="protein sequence ID" value="JAH93334.1"/>
    <property type="molecule type" value="Transcribed_RNA"/>
</dbReference>